<feature type="zinc finger region" description="C3H1-type" evidence="1">
    <location>
        <begin position="396"/>
        <end position="422"/>
    </location>
</feature>
<dbReference type="InterPro" id="IPR000571">
    <property type="entry name" value="Znf_CCCH"/>
</dbReference>
<evidence type="ECO:0000256" key="2">
    <source>
        <dbReference type="SAM" id="Coils"/>
    </source>
</evidence>
<feature type="region of interest" description="Disordered" evidence="3">
    <location>
        <begin position="43"/>
        <end position="66"/>
    </location>
</feature>
<keyword evidence="1" id="KW-0862">Zinc</keyword>
<keyword evidence="5" id="KW-1185">Reference proteome</keyword>
<evidence type="ECO:0000313" key="6">
    <source>
        <dbReference type="WBParaSite" id="TREG1_45770.1"/>
    </source>
</evidence>
<evidence type="ECO:0000256" key="1">
    <source>
        <dbReference type="PROSITE-ProRule" id="PRU00723"/>
    </source>
</evidence>
<proteinExistence type="predicted"/>
<feature type="domain" description="C3H1-type" evidence="4">
    <location>
        <begin position="396"/>
        <end position="422"/>
    </location>
</feature>
<dbReference type="Proteomes" id="UP000050795">
    <property type="component" value="Unassembled WGS sequence"/>
</dbReference>
<protein>
    <submittedName>
        <fullName evidence="6">C3H1-type domain-containing protein</fullName>
    </submittedName>
</protein>
<keyword evidence="1" id="KW-0479">Metal-binding</keyword>
<evidence type="ECO:0000259" key="4">
    <source>
        <dbReference type="PROSITE" id="PS50103"/>
    </source>
</evidence>
<sequence>MRVFQVHGRIPLLSGQLLCTTQPLMQQANGSLLTLSGFPPYQSPHNSSLEGPCGTKNSAPNSPSADTLKTSLCEVNLEDVPMELVTSEEDCKSEYTDTSLSTCTDSVDDSVVEQRTTELDEIELRSRALRSMLLQKKTTTIDAAQSKPEILSSHDVSTIKYDHSKVEISCDSTARQRQKFVITLNDSSDSDDSLTYSVGAVFKGTKANNSANESSNVVNASNNSSKISRFHQEEKLLLERRMELLRFKLTVRRQQHLIDERRKIVRKLSTTLSELRKRIKATTSLYKEANKSLQKAQRTNAAYQRRLATAQKLYSDALNSVNRSTADVIKTGFALSSVNLRRDLIVLSLDVLQRAKVVTWFLAHYRLDSTAIKCNIECVKPSSESKNEPETPNVLDPFRPVCPFFLNGECLDKTCIYQHFQSSTNQPKAKSNSYPRLPTKGGLVSPIFDYEQRGKYDDKLFCELCGENLVTSSSDSCQTPALQRWHTTYLAYLCSKTKKQFYDKLFSDFKECNADLCAHLIFGLLLNPSSDKLPVEDKIVNCLKSSDFPLDALKTVLRHPRISIPIRKSIMKTSTEYLVLQFQQDDNQSSNIESSFIYLIYQRCLLEQEVGSLDKVGIILIDILQALPKESKLIFVLWWLRLHHQLIGVLPPENLSSTANMPYFSKSVLLSSQELIEAAVIETGISENLSKLLELFSSNSSSSTIFTCFLSVVHLYIQTLNANSKFKVAADTALSVALFSTDYVDDLFFPSAVYSLFCLDSSLDWTAMIASIPDKLRVNIKLEHRIEFGFLLTCLNWRKKPLGSMESHLIECLGNLIFLPKDDNESIISAYKDLLNIAPIDTSVNNLELGPRSSTYLWLSYSLYIFLHSLDYRAAMDQLLVHYKSCLETWGNEARNHTFIRLLALMIIFLANHLNQSDNLTYFNIIRSLFIDNPLQLNRQVLPTYFFELVQQINVGILPPGIRSDMCVQLVETYGSRLVPSLCRTLCAVGDHFLAQSLCAIGCLDKPDDEDFWLLYASISFNTLSRTKSSEQLSTLLEILTKATTIVTSSCRLWKYYALAVRIANVSVGPITNRAKSAGMYEQLDFCAVKNLTRKSSIKHRK</sequence>
<dbReference type="GO" id="GO:0008270">
    <property type="term" value="F:zinc ion binding"/>
    <property type="evidence" value="ECO:0007669"/>
    <property type="project" value="UniProtKB-KW"/>
</dbReference>
<reference evidence="5" key="1">
    <citation type="submission" date="2022-06" db="EMBL/GenBank/DDBJ databases">
        <authorList>
            <person name="Berger JAMES D."/>
            <person name="Berger JAMES D."/>
        </authorList>
    </citation>
    <scope>NUCLEOTIDE SEQUENCE [LARGE SCALE GENOMIC DNA]</scope>
</reference>
<dbReference type="PROSITE" id="PS50103">
    <property type="entry name" value="ZF_C3H1"/>
    <property type="match status" value="1"/>
</dbReference>
<feature type="coiled-coil region" evidence="2">
    <location>
        <begin position="272"/>
        <end position="313"/>
    </location>
</feature>
<dbReference type="AlphaFoldDB" id="A0AA85JQT1"/>
<keyword evidence="2" id="KW-0175">Coiled coil</keyword>
<name>A0AA85JQT1_TRIRE</name>
<reference evidence="6" key="2">
    <citation type="submission" date="2023-11" db="UniProtKB">
        <authorList>
            <consortium name="WormBaseParasite"/>
        </authorList>
    </citation>
    <scope>IDENTIFICATION</scope>
</reference>
<accession>A0AA85JQT1</accession>
<evidence type="ECO:0000313" key="5">
    <source>
        <dbReference type="Proteomes" id="UP000050795"/>
    </source>
</evidence>
<dbReference type="WBParaSite" id="TREG1_45770.1">
    <property type="protein sequence ID" value="TREG1_45770.1"/>
    <property type="gene ID" value="TREG1_45770"/>
</dbReference>
<keyword evidence="1" id="KW-0863">Zinc-finger</keyword>
<organism evidence="5 6">
    <name type="scientific">Trichobilharzia regenti</name>
    <name type="common">Nasal bird schistosome</name>
    <dbReference type="NCBI Taxonomy" id="157069"/>
    <lineage>
        <taxon>Eukaryota</taxon>
        <taxon>Metazoa</taxon>
        <taxon>Spiralia</taxon>
        <taxon>Lophotrochozoa</taxon>
        <taxon>Platyhelminthes</taxon>
        <taxon>Trematoda</taxon>
        <taxon>Digenea</taxon>
        <taxon>Strigeidida</taxon>
        <taxon>Schistosomatoidea</taxon>
        <taxon>Schistosomatidae</taxon>
        <taxon>Trichobilharzia</taxon>
    </lineage>
</organism>
<evidence type="ECO:0000256" key="3">
    <source>
        <dbReference type="SAM" id="MobiDB-lite"/>
    </source>
</evidence>